<dbReference type="Proteomes" id="UP000305067">
    <property type="component" value="Unassembled WGS sequence"/>
</dbReference>
<proteinExistence type="predicted"/>
<dbReference type="STRING" id="1884261.A0A5C3QUH6"/>
<dbReference type="Pfam" id="PF20236">
    <property type="entry name" value="DUF6593"/>
    <property type="match status" value="1"/>
</dbReference>
<dbReference type="InterPro" id="IPR046528">
    <property type="entry name" value="DUF6593"/>
</dbReference>
<dbReference type="EMBL" id="ML178818">
    <property type="protein sequence ID" value="TFL04500.1"/>
    <property type="molecule type" value="Genomic_DNA"/>
</dbReference>
<accession>A0A5C3QUH6</accession>
<feature type="non-terminal residue" evidence="2">
    <location>
        <position position="174"/>
    </location>
</feature>
<sequence length="174" mass="20077">SVFGALPHPNRSPCVLDFTRFQFSCNPDVFNSAVISQQSRRPIFYFTTDSNAPGYTVMRTADKHTLGLVDWRHSRPRVEMHNTMSRRDARDWLRLSNVRNSRTMEVHGHHYTWRPQGDLICLWYAGSEGSMLARISIRENNQVCLDMTNVAMGLNLLESCVFAAFLLSCRRHID</sequence>
<protein>
    <recommendedName>
        <fullName evidence="1">DUF6593 domain-containing protein</fullName>
    </recommendedName>
</protein>
<feature type="domain" description="DUF6593" evidence="1">
    <location>
        <begin position="29"/>
        <end position="163"/>
    </location>
</feature>
<reference evidence="2 3" key="1">
    <citation type="journal article" date="2019" name="Nat. Ecol. Evol.">
        <title>Megaphylogeny resolves global patterns of mushroom evolution.</title>
        <authorList>
            <person name="Varga T."/>
            <person name="Krizsan K."/>
            <person name="Foldi C."/>
            <person name="Dima B."/>
            <person name="Sanchez-Garcia M."/>
            <person name="Sanchez-Ramirez S."/>
            <person name="Szollosi G.J."/>
            <person name="Szarkandi J.G."/>
            <person name="Papp V."/>
            <person name="Albert L."/>
            <person name="Andreopoulos W."/>
            <person name="Angelini C."/>
            <person name="Antonin V."/>
            <person name="Barry K.W."/>
            <person name="Bougher N.L."/>
            <person name="Buchanan P."/>
            <person name="Buyck B."/>
            <person name="Bense V."/>
            <person name="Catcheside P."/>
            <person name="Chovatia M."/>
            <person name="Cooper J."/>
            <person name="Damon W."/>
            <person name="Desjardin D."/>
            <person name="Finy P."/>
            <person name="Geml J."/>
            <person name="Haridas S."/>
            <person name="Hughes K."/>
            <person name="Justo A."/>
            <person name="Karasinski D."/>
            <person name="Kautmanova I."/>
            <person name="Kiss B."/>
            <person name="Kocsube S."/>
            <person name="Kotiranta H."/>
            <person name="LaButti K.M."/>
            <person name="Lechner B.E."/>
            <person name="Liimatainen K."/>
            <person name="Lipzen A."/>
            <person name="Lukacs Z."/>
            <person name="Mihaltcheva S."/>
            <person name="Morgado L.N."/>
            <person name="Niskanen T."/>
            <person name="Noordeloos M.E."/>
            <person name="Ohm R.A."/>
            <person name="Ortiz-Santana B."/>
            <person name="Ovrebo C."/>
            <person name="Racz N."/>
            <person name="Riley R."/>
            <person name="Savchenko A."/>
            <person name="Shiryaev A."/>
            <person name="Soop K."/>
            <person name="Spirin V."/>
            <person name="Szebenyi C."/>
            <person name="Tomsovsky M."/>
            <person name="Tulloss R.E."/>
            <person name="Uehling J."/>
            <person name="Grigoriev I.V."/>
            <person name="Vagvolgyi C."/>
            <person name="Papp T."/>
            <person name="Martin F.M."/>
            <person name="Miettinen O."/>
            <person name="Hibbett D.S."/>
            <person name="Nagy L.G."/>
        </authorList>
    </citation>
    <scope>NUCLEOTIDE SEQUENCE [LARGE SCALE GENOMIC DNA]</scope>
    <source>
        <strain evidence="2 3">CBS 309.79</strain>
    </source>
</reference>
<evidence type="ECO:0000313" key="2">
    <source>
        <dbReference type="EMBL" id="TFL04500.1"/>
    </source>
</evidence>
<dbReference type="AlphaFoldDB" id="A0A5C3QUH6"/>
<organism evidence="2 3">
    <name type="scientific">Pterulicium gracile</name>
    <dbReference type="NCBI Taxonomy" id="1884261"/>
    <lineage>
        <taxon>Eukaryota</taxon>
        <taxon>Fungi</taxon>
        <taxon>Dikarya</taxon>
        <taxon>Basidiomycota</taxon>
        <taxon>Agaricomycotina</taxon>
        <taxon>Agaricomycetes</taxon>
        <taxon>Agaricomycetidae</taxon>
        <taxon>Agaricales</taxon>
        <taxon>Pleurotineae</taxon>
        <taxon>Pterulaceae</taxon>
        <taxon>Pterulicium</taxon>
    </lineage>
</organism>
<gene>
    <name evidence="2" type="ORF">BDV98DRAFT_479941</name>
</gene>
<evidence type="ECO:0000259" key="1">
    <source>
        <dbReference type="Pfam" id="PF20236"/>
    </source>
</evidence>
<name>A0A5C3QUH6_9AGAR</name>
<dbReference type="OrthoDB" id="3191568at2759"/>
<feature type="non-terminal residue" evidence="2">
    <location>
        <position position="1"/>
    </location>
</feature>
<keyword evidence="3" id="KW-1185">Reference proteome</keyword>
<evidence type="ECO:0000313" key="3">
    <source>
        <dbReference type="Proteomes" id="UP000305067"/>
    </source>
</evidence>